<name>C7QZK2_JONDD</name>
<dbReference type="CDD" id="cd13966">
    <property type="entry name" value="PT_UbiA_4"/>
    <property type="match status" value="1"/>
</dbReference>
<sequence>MTQLFATSRPFSWINTAYPFAAAYLLAGGRDWVFFTVLTVFFLIPYNLAMYGINDVFDYESDLRNPRKTGMEGIVLDRSMHRTTLVATVVTCTPFIVYTLAVTSWPARVVFLTSCFAVVAYSVVGLRFKERPFLDSVTSSYHFVSPALFGVVAVGAPLTGVTGWVLAAFFAWGMASHAFGAIQDVHADREAGIGSIATVVGARVTARFTVMLYVVSAVCLLASGQGAVMVCAVVPLLYVASTVQYWSVDDAHATVTRRGWRRFMWLNLLSGFIITQVILVNAFVVS</sequence>
<comment type="subcellular location">
    <subcellularLocation>
        <location evidence="1">Membrane</location>
        <topology evidence="1">Multi-pass membrane protein</topology>
    </subcellularLocation>
</comment>
<accession>C7QZK2</accession>
<dbReference type="KEGG" id="jde:Jden_0337"/>
<keyword evidence="6" id="KW-0808">Transferase</keyword>
<dbReference type="Pfam" id="PF01040">
    <property type="entry name" value="UbiA"/>
    <property type="match status" value="1"/>
</dbReference>
<dbReference type="EMBL" id="CP001706">
    <property type="protein sequence ID" value="ACV08008.1"/>
    <property type="molecule type" value="Genomic_DNA"/>
</dbReference>
<evidence type="ECO:0000256" key="5">
    <source>
        <dbReference type="SAM" id="Phobius"/>
    </source>
</evidence>
<dbReference type="HOGENOM" id="CLU_058976_1_0_11"/>
<evidence type="ECO:0000256" key="2">
    <source>
        <dbReference type="ARBA" id="ARBA00022692"/>
    </source>
</evidence>
<gene>
    <name evidence="6" type="ordered locus">Jden_0337</name>
</gene>
<keyword evidence="4 5" id="KW-0472">Membrane</keyword>
<feature type="transmembrane region" description="Helical" evidence="5">
    <location>
        <begin position="32"/>
        <end position="53"/>
    </location>
</feature>
<keyword evidence="3 5" id="KW-1133">Transmembrane helix</keyword>
<dbReference type="STRING" id="471856.Jden_0337"/>
<evidence type="ECO:0000313" key="7">
    <source>
        <dbReference type="Proteomes" id="UP000000628"/>
    </source>
</evidence>
<reference evidence="6 7" key="1">
    <citation type="journal article" date="2009" name="Stand. Genomic Sci.">
        <title>Complete genome sequence of Jonesia denitrificans type strain (Prevot 55134).</title>
        <authorList>
            <person name="Pukall R."/>
            <person name="Gehrich-Schroter G."/>
            <person name="Lapidus A."/>
            <person name="Nolan M."/>
            <person name="Glavina Del Rio T."/>
            <person name="Lucas S."/>
            <person name="Chen F."/>
            <person name="Tice H."/>
            <person name="Pitluck S."/>
            <person name="Cheng J.F."/>
            <person name="Copeland A."/>
            <person name="Saunders E."/>
            <person name="Brettin T."/>
            <person name="Detter J.C."/>
            <person name="Bruce D."/>
            <person name="Goodwin L."/>
            <person name="Pati A."/>
            <person name="Ivanova N."/>
            <person name="Mavromatis K."/>
            <person name="Ovchinnikova G."/>
            <person name="Chen A."/>
            <person name="Palaniappan K."/>
            <person name="Land M."/>
            <person name="Hauser L."/>
            <person name="Chang Y.J."/>
            <person name="Jeffries C.D."/>
            <person name="Chain P."/>
            <person name="Goker M."/>
            <person name="Bristow J."/>
            <person name="Eisen J.A."/>
            <person name="Markowitz V."/>
            <person name="Hugenholtz P."/>
            <person name="Kyrpides N.C."/>
            <person name="Klenk H.P."/>
            <person name="Han C."/>
        </authorList>
    </citation>
    <scope>NUCLEOTIDE SEQUENCE [LARGE SCALE GENOMIC DNA]</scope>
    <source>
        <strain evidence="7">ATCC 14870 / DSM 20603 / BCRC 15368 / CIP 55.134 / JCM 11481 / NBRC 15587 / NCTC 10816 / Prevot 55134</strain>
    </source>
</reference>
<dbReference type="GO" id="GO:0016765">
    <property type="term" value="F:transferase activity, transferring alkyl or aryl (other than methyl) groups"/>
    <property type="evidence" value="ECO:0007669"/>
    <property type="project" value="InterPro"/>
</dbReference>
<evidence type="ECO:0000256" key="1">
    <source>
        <dbReference type="ARBA" id="ARBA00004141"/>
    </source>
</evidence>
<dbReference type="Gene3D" id="1.20.120.1780">
    <property type="entry name" value="UbiA prenyltransferase"/>
    <property type="match status" value="1"/>
</dbReference>
<dbReference type="GO" id="GO:0016020">
    <property type="term" value="C:membrane"/>
    <property type="evidence" value="ECO:0007669"/>
    <property type="project" value="UniProtKB-SubCell"/>
</dbReference>
<feature type="transmembrane region" description="Helical" evidence="5">
    <location>
        <begin position="210"/>
        <end position="238"/>
    </location>
</feature>
<feature type="transmembrane region" description="Helical" evidence="5">
    <location>
        <begin position="148"/>
        <end position="172"/>
    </location>
</feature>
<evidence type="ECO:0000313" key="6">
    <source>
        <dbReference type="EMBL" id="ACV08008.1"/>
    </source>
</evidence>
<dbReference type="RefSeq" id="WP_015770637.1">
    <property type="nucleotide sequence ID" value="NC_013174.1"/>
</dbReference>
<dbReference type="eggNOG" id="COG0382">
    <property type="taxonomic scope" value="Bacteria"/>
</dbReference>
<organism evidence="6 7">
    <name type="scientific">Jonesia denitrificans (strain ATCC 14870 / DSM 20603 / BCRC 15368 / CIP 55.134 / JCM 11481 / NBRC 15587 / NCTC 10816 / Prevot 55134)</name>
    <name type="common">Listeria denitrificans</name>
    <dbReference type="NCBI Taxonomy" id="471856"/>
    <lineage>
        <taxon>Bacteria</taxon>
        <taxon>Bacillati</taxon>
        <taxon>Actinomycetota</taxon>
        <taxon>Actinomycetes</taxon>
        <taxon>Micrococcales</taxon>
        <taxon>Jonesiaceae</taxon>
        <taxon>Jonesia</taxon>
    </lineage>
</organism>
<dbReference type="Gene3D" id="1.10.357.140">
    <property type="entry name" value="UbiA prenyltransferase"/>
    <property type="match status" value="1"/>
</dbReference>
<dbReference type="Proteomes" id="UP000000628">
    <property type="component" value="Chromosome"/>
</dbReference>
<dbReference type="InterPro" id="IPR000537">
    <property type="entry name" value="UbiA_prenyltransferase"/>
</dbReference>
<feature type="transmembrane region" description="Helical" evidence="5">
    <location>
        <begin position="263"/>
        <end position="285"/>
    </location>
</feature>
<proteinExistence type="predicted"/>
<feature type="transmembrane region" description="Helical" evidence="5">
    <location>
        <begin position="109"/>
        <end position="128"/>
    </location>
</feature>
<keyword evidence="2 5" id="KW-0812">Transmembrane</keyword>
<evidence type="ECO:0000256" key="3">
    <source>
        <dbReference type="ARBA" id="ARBA00022989"/>
    </source>
</evidence>
<dbReference type="NCBIfam" id="NF009608">
    <property type="entry name" value="PRK13105.1"/>
    <property type="match status" value="1"/>
</dbReference>
<protein>
    <submittedName>
        <fullName evidence="6">UbiA prenyltransferase</fullName>
    </submittedName>
</protein>
<keyword evidence="7" id="KW-1185">Reference proteome</keyword>
<feature type="transmembrane region" description="Helical" evidence="5">
    <location>
        <begin position="85"/>
        <end position="102"/>
    </location>
</feature>
<dbReference type="OrthoDB" id="1416782at2"/>
<dbReference type="AlphaFoldDB" id="C7QZK2"/>
<evidence type="ECO:0000256" key="4">
    <source>
        <dbReference type="ARBA" id="ARBA00023136"/>
    </source>
</evidence>
<dbReference type="InterPro" id="IPR044878">
    <property type="entry name" value="UbiA_sf"/>
</dbReference>